<accession>D6ZCL7</accession>
<keyword evidence="6" id="KW-1185">Reference proteome</keyword>
<organism evidence="5 6">
    <name type="scientific">Segniliparus rotundus (strain ATCC BAA-972 / CDC 1076 / CIP 108378 / DSM 44985 / JCM 13578)</name>
    <dbReference type="NCBI Taxonomy" id="640132"/>
    <lineage>
        <taxon>Bacteria</taxon>
        <taxon>Bacillati</taxon>
        <taxon>Actinomycetota</taxon>
        <taxon>Actinomycetes</taxon>
        <taxon>Mycobacteriales</taxon>
        <taxon>Segniliparaceae</taxon>
        <taxon>Segniliparus</taxon>
    </lineage>
</organism>
<evidence type="ECO:0008006" key="7">
    <source>
        <dbReference type="Google" id="ProtNLM"/>
    </source>
</evidence>
<keyword evidence="2 4" id="KW-0472">Membrane</keyword>
<dbReference type="AlphaFoldDB" id="D6ZCL7"/>
<dbReference type="OrthoDB" id="5188486at2"/>
<evidence type="ECO:0000313" key="5">
    <source>
        <dbReference type="EMBL" id="ADG97059.1"/>
    </source>
</evidence>
<evidence type="ECO:0000256" key="4">
    <source>
        <dbReference type="SAM" id="Phobius"/>
    </source>
</evidence>
<gene>
    <name evidence="5" type="ordered locus">Srot_0577</name>
</gene>
<name>D6ZCL7_SEGRD</name>
<sequence>MENAAPPPDAIDTGAEQAGQPPHALRERWHQRHVRVRLIWLFVAGAAIAAGWLGWQAFESYQREVAGAQAVRAAKSYVLVLSNINAETVDNNFSELYKNSTKEFNDAHSAQAAELRKQLIEKKVSASGSIEEVALISSDVDKATIELLVNESVRNSDSPEPRQDRVRLSLDLEKTGGQWLTSGIRIL</sequence>
<comment type="subcellular location">
    <subcellularLocation>
        <location evidence="1">Membrane</location>
    </subcellularLocation>
</comment>
<evidence type="ECO:0000313" key="6">
    <source>
        <dbReference type="Proteomes" id="UP000002247"/>
    </source>
</evidence>
<dbReference type="EMBL" id="CP001958">
    <property type="protein sequence ID" value="ADG97059.1"/>
    <property type="molecule type" value="Genomic_DNA"/>
</dbReference>
<dbReference type="GO" id="GO:0016020">
    <property type="term" value="C:membrane"/>
    <property type="evidence" value="ECO:0007669"/>
    <property type="project" value="UniProtKB-SubCell"/>
</dbReference>
<dbReference type="PANTHER" id="PTHR37042:SF4">
    <property type="entry name" value="OUTER MEMBRANE PROTEIN RV1973"/>
    <property type="match status" value="1"/>
</dbReference>
<dbReference type="eggNOG" id="ENOG503224W">
    <property type="taxonomic scope" value="Bacteria"/>
</dbReference>
<evidence type="ECO:0000256" key="2">
    <source>
        <dbReference type="ARBA" id="ARBA00023136"/>
    </source>
</evidence>
<evidence type="ECO:0000256" key="1">
    <source>
        <dbReference type="ARBA" id="ARBA00004370"/>
    </source>
</evidence>
<proteinExistence type="predicted"/>
<dbReference type="KEGG" id="srt:Srot_0577"/>
<dbReference type="HOGENOM" id="CLU_072301_4_0_11"/>
<evidence type="ECO:0000256" key="3">
    <source>
        <dbReference type="SAM" id="MobiDB-lite"/>
    </source>
</evidence>
<keyword evidence="4" id="KW-1133">Transmembrane helix</keyword>
<dbReference type="STRING" id="640132.Srot_0577"/>
<protein>
    <recommendedName>
        <fullName evidence="7">Mce associated membrane protein</fullName>
    </recommendedName>
</protein>
<feature type="transmembrane region" description="Helical" evidence="4">
    <location>
        <begin position="38"/>
        <end position="55"/>
    </location>
</feature>
<feature type="region of interest" description="Disordered" evidence="3">
    <location>
        <begin position="1"/>
        <end position="23"/>
    </location>
</feature>
<keyword evidence="4" id="KW-0812">Transmembrane</keyword>
<dbReference type="Proteomes" id="UP000002247">
    <property type="component" value="Chromosome"/>
</dbReference>
<dbReference type="PANTHER" id="PTHR37042">
    <property type="entry name" value="OUTER MEMBRANE PROTEIN RV1973"/>
    <property type="match status" value="1"/>
</dbReference>
<dbReference type="RefSeq" id="WP_013137515.1">
    <property type="nucleotide sequence ID" value="NC_014168.1"/>
</dbReference>
<reference evidence="5 6" key="1">
    <citation type="journal article" date="2010" name="Stand. Genomic Sci.">
        <title>Complete genome sequence of Segniliparus rotundus type strain (CDC 1076).</title>
        <authorList>
            <person name="Sikorski J."/>
            <person name="Lapidus A."/>
            <person name="Copeland A."/>
            <person name="Misra M."/>
            <person name="Glavina Del Rio T."/>
            <person name="Nolan M."/>
            <person name="Lucas S."/>
            <person name="Chen F."/>
            <person name="Tice H."/>
            <person name="Cheng J.F."/>
            <person name="Jando M."/>
            <person name="Schneider S."/>
            <person name="Bruce D."/>
            <person name="Goodwin L."/>
            <person name="Pitluck S."/>
            <person name="Liolios K."/>
            <person name="Mikhailova N."/>
            <person name="Pati A."/>
            <person name="Ivanova N."/>
            <person name="Mavromatis K."/>
            <person name="Chen A."/>
            <person name="Palaniappan K."/>
            <person name="Chertkov O."/>
            <person name="Land M."/>
            <person name="Hauser L."/>
            <person name="Chang Y.J."/>
            <person name="Jeffries C.D."/>
            <person name="Brettin T."/>
            <person name="Detter J.C."/>
            <person name="Han C."/>
            <person name="Rohde M."/>
            <person name="Goker M."/>
            <person name="Bristow J."/>
            <person name="Eisen J.A."/>
            <person name="Markowitz V."/>
            <person name="Hugenholtz P."/>
            <person name="Kyrpides N.C."/>
            <person name="Klenk H.P."/>
        </authorList>
    </citation>
    <scope>NUCLEOTIDE SEQUENCE [LARGE SCALE GENOMIC DNA]</scope>
    <source>
        <strain evidence="6">ATCC BAA-972 / CDC 1076 / CIP 108378 / DSM 44985 / JCM 13578</strain>
    </source>
</reference>